<accession>A6TUY0</accession>
<dbReference type="PANTHER" id="PTHR34978:SF3">
    <property type="entry name" value="SLR0241 PROTEIN"/>
    <property type="match status" value="1"/>
</dbReference>
<keyword evidence="1" id="KW-0472">Membrane</keyword>
<dbReference type="Proteomes" id="UP000001572">
    <property type="component" value="Chromosome"/>
</dbReference>
<protein>
    <submittedName>
        <fullName evidence="3">Peptidase M56, BlaR1</fullName>
    </submittedName>
</protein>
<dbReference type="HOGENOM" id="CLU_013716_3_2_9"/>
<feature type="transmembrane region" description="Helical" evidence="1">
    <location>
        <begin position="192"/>
        <end position="211"/>
    </location>
</feature>
<feature type="transmembrane region" description="Helical" evidence="1">
    <location>
        <begin position="98"/>
        <end position="123"/>
    </location>
</feature>
<proteinExistence type="predicted"/>
<name>A6TUY0_ALKMQ</name>
<feature type="transmembrane region" description="Helical" evidence="1">
    <location>
        <begin position="36"/>
        <end position="54"/>
    </location>
</feature>
<feature type="transmembrane region" description="Helical" evidence="1">
    <location>
        <begin position="6"/>
        <end position="29"/>
    </location>
</feature>
<organism evidence="3 4">
    <name type="scientific">Alkaliphilus metalliredigens (strain QYMF)</name>
    <dbReference type="NCBI Taxonomy" id="293826"/>
    <lineage>
        <taxon>Bacteria</taxon>
        <taxon>Bacillati</taxon>
        <taxon>Bacillota</taxon>
        <taxon>Clostridia</taxon>
        <taxon>Peptostreptococcales</taxon>
        <taxon>Natronincolaceae</taxon>
        <taxon>Alkaliphilus</taxon>
    </lineage>
</organism>
<dbReference type="AlphaFoldDB" id="A6TUY0"/>
<keyword evidence="4" id="KW-1185">Reference proteome</keyword>
<reference evidence="4" key="1">
    <citation type="journal article" date="2016" name="Genome Announc.">
        <title>Complete genome sequence of Alkaliphilus metalliredigens strain QYMF, an alkaliphilic and metal-reducing bacterium isolated from borax-contaminated leachate ponds.</title>
        <authorList>
            <person name="Hwang C."/>
            <person name="Copeland A."/>
            <person name="Lucas S."/>
            <person name="Lapidus A."/>
            <person name="Barry K."/>
            <person name="Detter J.C."/>
            <person name="Glavina Del Rio T."/>
            <person name="Hammon N."/>
            <person name="Israni S."/>
            <person name="Dalin E."/>
            <person name="Tice H."/>
            <person name="Pitluck S."/>
            <person name="Chertkov O."/>
            <person name="Brettin T."/>
            <person name="Bruce D."/>
            <person name="Han C."/>
            <person name="Schmutz J."/>
            <person name="Larimer F."/>
            <person name="Land M.L."/>
            <person name="Hauser L."/>
            <person name="Kyrpides N."/>
            <person name="Mikhailova N."/>
            <person name="Ye Q."/>
            <person name="Zhou J."/>
            <person name="Richardson P."/>
            <person name="Fields M.W."/>
        </authorList>
    </citation>
    <scope>NUCLEOTIDE SEQUENCE [LARGE SCALE GENOMIC DNA]</scope>
    <source>
        <strain evidence="4">QYMF</strain>
    </source>
</reference>
<dbReference type="OrthoDB" id="9804799at2"/>
<keyword evidence="1" id="KW-1133">Transmembrane helix</keyword>
<dbReference type="STRING" id="293826.Amet_3901"/>
<keyword evidence="1" id="KW-0812">Transmembrane</keyword>
<dbReference type="eggNOG" id="COG4219">
    <property type="taxonomic scope" value="Bacteria"/>
</dbReference>
<sequence length="456" mass="53099">MQYIFISILNMSIAGSYLIILALIGRFFLRTVPKKYSYILWGIVWFQLIIPFSINFTGVLNFFRGYGINNIFTRPEYIPYSIGRSLSGAETLSVNNPFLTFMLIFLFVVWFIGFAGILLNEAIAYNKARKRLMTAIKIQDNVFETDQITTPLIFGLLNPKVYVPLGITKNEFKYVLCHEQIHIKRKDYLIKFFAYFVLAIHWFNPFVWMAFKYLSNDIEMSCDEKVVATLGSSVRKEYAQTIYNFSKTPIKITRSMLALGESNTRKRVKNVLNKKKNTTIGIVVISIILFTIILLLIFNPSFDSLFRFVENQHSEWEIEGLETTDLSNITVDRIGIGSNIGEIDLSIYQESNRFINREGDYTYYFSELVLDIEDGYVNYIFAFNSEVVINVNNNQSISTIDEVSNLLGDAYLQKTEDGEQRLMKHIYYDREMEVVAEFIYSNYDNQFVWITLRKIQ</sequence>
<evidence type="ECO:0000256" key="1">
    <source>
        <dbReference type="SAM" id="Phobius"/>
    </source>
</evidence>
<gene>
    <name evidence="3" type="ordered locus">Amet_3901</name>
</gene>
<evidence type="ECO:0000313" key="4">
    <source>
        <dbReference type="Proteomes" id="UP000001572"/>
    </source>
</evidence>
<dbReference type="EMBL" id="CP000724">
    <property type="protein sequence ID" value="ABR49998.1"/>
    <property type="molecule type" value="Genomic_DNA"/>
</dbReference>
<dbReference type="InterPro" id="IPR052173">
    <property type="entry name" value="Beta-lactam_resp_regulator"/>
</dbReference>
<evidence type="ECO:0000259" key="2">
    <source>
        <dbReference type="Pfam" id="PF05569"/>
    </source>
</evidence>
<evidence type="ECO:0000313" key="3">
    <source>
        <dbReference type="EMBL" id="ABR49998.1"/>
    </source>
</evidence>
<dbReference type="PANTHER" id="PTHR34978">
    <property type="entry name" value="POSSIBLE SENSOR-TRANSDUCER PROTEIN BLAR"/>
    <property type="match status" value="1"/>
</dbReference>
<dbReference type="RefSeq" id="WP_012064953.1">
    <property type="nucleotide sequence ID" value="NC_009633.1"/>
</dbReference>
<dbReference type="Pfam" id="PF05569">
    <property type="entry name" value="Peptidase_M56"/>
    <property type="match status" value="1"/>
</dbReference>
<dbReference type="CDD" id="cd07341">
    <property type="entry name" value="M56_BlaR1_MecR1_like"/>
    <property type="match status" value="1"/>
</dbReference>
<feature type="domain" description="Peptidase M56" evidence="2">
    <location>
        <begin position="8"/>
        <end position="270"/>
    </location>
</feature>
<feature type="transmembrane region" description="Helical" evidence="1">
    <location>
        <begin position="279"/>
        <end position="298"/>
    </location>
</feature>
<dbReference type="InterPro" id="IPR008756">
    <property type="entry name" value="Peptidase_M56"/>
</dbReference>
<dbReference type="KEGG" id="amt:Amet_3901"/>